<proteinExistence type="predicted"/>
<keyword evidence="2" id="KW-1185">Reference proteome</keyword>
<comment type="caution">
    <text evidence="1">The sequence shown here is derived from an EMBL/GenBank/DDBJ whole genome shotgun (WGS) entry which is preliminary data.</text>
</comment>
<dbReference type="EMBL" id="JANAKD010000343">
    <property type="protein sequence ID" value="KAJ3494789.1"/>
    <property type="molecule type" value="Genomic_DNA"/>
</dbReference>
<sequence>MPVFGGNYRAHRSHGASTDTFVNMGSGDNSPLPASGNTISSDELVFNNCHSCEHQYNVLKGLKSDLDDAVHEKLDLRRTLESVTGHNKCLKRKCADLEKALRVAKVKNTTPENCQKCRGDEKEIDHFARLALKSSLRSKRATQELLDIRALMAELRDRNTTLQDELDAREDQFDGLCDQLTQQVDEQRSDGRDFAVKLSELEATKNDHIAALESELSRVKRAHEEELKLRTAQDNDRRRCIEWLTGRLRAEAPGDLDPQSPATKMVQIIKREVRYIAGKIRSVNDERCAIRALIERKEFIETEHRIISDQLVQMDPSYAN</sequence>
<protein>
    <submittedName>
        <fullName evidence="1">Uncharacterized protein</fullName>
    </submittedName>
</protein>
<evidence type="ECO:0000313" key="1">
    <source>
        <dbReference type="EMBL" id="KAJ3494789.1"/>
    </source>
</evidence>
<gene>
    <name evidence="1" type="ORF">NLG97_g3846</name>
</gene>
<dbReference type="Proteomes" id="UP001148737">
    <property type="component" value="Unassembled WGS sequence"/>
</dbReference>
<accession>A0ACC1R056</accession>
<reference evidence="1" key="1">
    <citation type="submission" date="2022-07" db="EMBL/GenBank/DDBJ databases">
        <title>Genome Sequence of Lecanicillium saksenae.</title>
        <authorList>
            <person name="Buettner E."/>
        </authorList>
    </citation>
    <scope>NUCLEOTIDE SEQUENCE</scope>
    <source>
        <strain evidence="1">VT-O1</strain>
    </source>
</reference>
<name>A0ACC1R056_9HYPO</name>
<organism evidence="1 2">
    <name type="scientific">Lecanicillium saksenae</name>
    <dbReference type="NCBI Taxonomy" id="468837"/>
    <lineage>
        <taxon>Eukaryota</taxon>
        <taxon>Fungi</taxon>
        <taxon>Dikarya</taxon>
        <taxon>Ascomycota</taxon>
        <taxon>Pezizomycotina</taxon>
        <taxon>Sordariomycetes</taxon>
        <taxon>Hypocreomycetidae</taxon>
        <taxon>Hypocreales</taxon>
        <taxon>Cordycipitaceae</taxon>
        <taxon>Lecanicillium</taxon>
    </lineage>
</organism>
<evidence type="ECO:0000313" key="2">
    <source>
        <dbReference type="Proteomes" id="UP001148737"/>
    </source>
</evidence>